<dbReference type="AlphaFoldDB" id="G7QEC1"/>
<proteinExistence type="predicted"/>
<keyword evidence="1" id="KW-0732">Signal</keyword>
<dbReference type="RefSeq" id="WP_009183047.1">
    <property type="nucleotide sequence ID" value="NZ_CM001369.1"/>
</dbReference>
<dbReference type="eggNOG" id="ENOG5030JMW">
    <property type="taxonomic scope" value="Bacteria"/>
</dbReference>
<accession>G7QEC1</accession>
<protein>
    <submittedName>
        <fullName evidence="2">Uncharacterized protein</fullName>
    </submittedName>
</protein>
<dbReference type="Proteomes" id="UP000004662">
    <property type="component" value="Plasmid pFW10101"/>
</dbReference>
<organism evidence="2 3">
    <name type="scientific">Solidesulfovibrio carbinoliphilus subsp. oakridgensis</name>
    <dbReference type="NCBI Taxonomy" id="694327"/>
    <lineage>
        <taxon>Bacteria</taxon>
        <taxon>Pseudomonadati</taxon>
        <taxon>Thermodesulfobacteriota</taxon>
        <taxon>Desulfovibrionia</taxon>
        <taxon>Desulfovibrionales</taxon>
        <taxon>Desulfovibrionaceae</taxon>
        <taxon>Solidesulfovibrio</taxon>
    </lineage>
</organism>
<sequence>MRRLHILFLSVGLLVAAMTPPGALAADIVGQYTLDGANPGGQGRYAGTALVQKKGDTYVVGWKIGNQELAGTGILEGNSFAVVYIPRDAKGAPGLVLYTLLPGGMLTGKFTNLGGTTLGTETWTPASK</sequence>
<geneLocation type="plasmid" evidence="2 3">
    <name>pFW10101</name>
</geneLocation>
<dbReference type="OrthoDB" id="9801841at2"/>
<gene>
    <name evidence="2" type="ORF">DFW101_3731</name>
</gene>
<reference evidence="3" key="1">
    <citation type="journal article" date="2015" name="Genome Announc.">
        <title>High-Quality Draft Genome Sequence of Desulfovibrio carbinoliphilus FW-101-2B, an Organic Acid-Oxidizing Sulfate-Reducing Bacterium Isolated from Uranium(VI)-Contaminated Groundwater.</title>
        <authorList>
            <person name="Ramsay B.D."/>
            <person name="Hwang C."/>
            <person name="Woo H.L."/>
            <person name="Carroll S.L."/>
            <person name="Lucas S."/>
            <person name="Han J."/>
            <person name="Lapidus A.L."/>
            <person name="Cheng J.F."/>
            <person name="Goodwin L.A."/>
            <person name="Pitluck S."/>
            <person name="Peters L."/>
            <person name="Chertkov O."/>
            <person name="Held B."/>
            <person name="Detter J.C."/>
            <person name="Han C.S."/>
            <person name="Tapia R."/>
            <person name="Land M.L."/>
            <person name="Hauser L.J."/>
            <person name="Kyrpides N.C."/>
            <person name="Ivanova N.N."/>
            <person name="Mikhailova N."/>
            <person name="Pagani I."/>
            <person name="Woyke T."/>
            <person name="Arkin A.P."/>
            <person name="Dehal P."/>
            <person name="Chivian D."/>
            <person name="Criddle C.S."/>
            <person name="Wu W."/>
            <person name="Chakraborty R."/>
            <person name="Hazen T.C."/>
            <person name="Fields M.W."/>
        </authorList>
    </citation>
    <scope>NUCLEOTIDE SEQUENCE [LARGE SCALE GENOMIC DNA]</scope>
    <source>
        <strain evidence="3">FW-101-2B</strain>
    </source>
</reference>
<evidence type="ECO:0000313" key="3">
    <source>
        <dbReference type="Proteomes" id="UP000004662"/>
    </source>
</evidence>
<feature type="signal peptide" evidence="1">
    <location>
        <begin position="1"/>
        <end position="25"/>
    </location>
</feature>
<keyword evidence="3" id="KW-1185">Reference proteome</keyword>
<dbReference type="HOGENOM" id="CLU_1967037_0_0_7"/>
<evidence type="ECO:0000256" key="1">
    <source>
        <dbReference type="SAM" id="SignalP"/>
    </source>
</evidence>
<evidence type="ECO:0000313" key="2">
    <source>
        <dbReference type="EMBL" id="EHJ46015.1"/>
    </source>
</evidence>
<feature type="chain" id="PRO_5003503479" evidence="1">
    <location>
        <begin position="26"/>
        <end position="128"/>
    </location>
</feature>
<keyword evidence="2" id="KW-0614">Plasmid</keyword>
<dbReference type="EMBL" id="CM001369">
    <property type="protein sequence ID" value="EHJ46015.1"/>
    <property type="molecule type" value="Genomic_DNA"/>
</dbReference>
<name>G7QEC1_9BACT</name>